<feature type="region of interest" description="Disordered" evidence="1">
    <location>
        <begin position="423"/>
        <end position="453"/>
    </location>
</feature>
<name>A0AAV9G7F5_9PEZI</name>
<evidence type="ECO:0000313" key="3">
    <source>
        <dbReference type="Proteomes" id="UP001321760"/>
    </source>
</evidence>
<protein>
    <recommendedName>
        <fullName evidence="4">F-box domain-containing protein</fullName>
    </recommendedName>
</protein>
<accession>A0AAV9G7F5</accession>
<keyword evidence="3" id="KW-1185">Reference proteome</keyword>
<dbReference type="EMBL" id="MU865992">
    <property type="protein sequence ID" value="KAK4443476.1"/>
    <property type="molecule type" value="Genomic_DNA"/>
</dbReference>
<dbReference type="AlphaFoldDB" id="A0AAV9G7F5"/>
<evidence type="ECO:0000256" key="1">
    <source>
        <dbReference type="SAM" id="MobiDB-lite"/>
    </source>
</evidence>
<comment type="caution">
    <text evidence="2">The sequence shown here is derived from an EMBL/GenBank/DDBJ whole genome shotgun (WGS) entry which is preliminary data.</text>
</comment>
<sequence>MDHQAAPSMHAAPSMTAAQRFAILPEMILALAEHVVDAKDLGNLRLVNYAFSQMVSVVQFREFSVTSIGDRGDTCLDDDDASLKKLGYDRITHRITRLVGALWLKHIRTLAVTRGDLEPDERALRDMLAGMPCLRKFHWQDGLLATETLRTLQGSCPNLRSLSIRFPYDMGMDLGMVRADRSHRSHRTHSLRRPETNLLCYGSPNDELSAFGNLQHLSLHRICGDFIKWRTDIAKILERSPGLKGLSLSLNEWVMTEQRRSTQQMAVTGFKDFLAGVCTEYGETGASPLRLLSVQFGLGIIPPTADILDQMMDVEVLEEVRISNISMIYKEISGYQPVWNLYFDQHDQSLIHLAGFSSSRCPNLRRMIFDNYDQNIKDFLTAAGPALTRRLGVFGYAPWAPLGGPTSSISSLVGVNPKASVGAVDPDSDAEDDGHSTAGSSSDSANNRPSDSDPCSRIAFRMLELTITFTEYGAGPCDNLREALQKLVRYDYGAIEGLGIYMMEWRKDEICFGRSSPMFRELPKLQNLRQLQIHDWVRFDTFRVRRLESGRAELVLVTDRKEIEELELFSAMEENPS</sequence>
<reference evidence="2" key="1">
    <citation type="journal article" date="2023" name="Mol. Phylogenet. Evol.">
        <title>Genome-scale phylogeny and comparative genomics of the fungal order Sordariales.</title>
        <authorList>
            <person name="Hensen N."/>
            <person name="Bonometti L."/>
            <person name="Westerberg I."/>
            <person name="Brannstrom I.O."/>
            <person name="Guillou S."/>
            <person name="Cros-Aarteil S."/>
            <person name="Calhoun S."/>
            <person name="Haridas S."/>
            <person name="Kuo A."/>
            <person name="Mondo S."/>
            <person name="Pangilinan J."/>
            <person name="Riley R."/>
            <person name="LaButti K."/>
            <person name="Andreopoulos B."/>
            <person name="Lipzen A."/>
            <person name="Chen C."/>
            <person name="Yan M."/>
            <person name="Daum C."/>
            <person name="Ng V."/>
            <person name="Clum A."/>
            <person name="Steindorff A."/>
            <person name="Ohm R.A."/>
            <person name="Martin F."/>
            <person name="Silar P."/>
            <person name="Natvig D.O."/>
            <person name="Lalanne C."/>
            <person name="Gautier V."/>
            <person name="Ament-Velasquez S.L."/>
            <person name="Kruys A."/>
            <person name="Hutchinson M.I."/>
            <person name="Powell A.J."/>
            <person name="Barry K."/>
            <person name="Miller A.N."/>
            <person name="Grigoriev I.V."/>
            <person name="Debuchy R."/>
            <person name="Gladieux P."/>
            <person name="Hiltunen Thoren M."/>
            <person name="Johannesson H."/>
        </authorList>
    </citation>
    <scope>NUCLEOTIDE SEQUENCE</scope>
    <source>
        <strain evidence="2">PSN243</strain>
    </source>
</reference>
<dbReference type="InterPro" id="IPR032675">
    <property type="entry name" value="LRR_dom_sf"/>
</dbReference>
<evidence type="ECO:0000313" key="2">
    <source>
        <dbReference type="EMBL" id="KAK4443476.1"/>
    </source>
</evidence>
<dbReference type="Proteomes" id="UP001321760">
    <property type="component" value="Unassembled WGS sequence"/>
</dbReference>
<dbReference type="Gene3D" id="3.80.10.10">
    <property type="entry name" value="Ribonuclease Inhibitor"/>
    <property type="match status" value="1"/>
</dbReference>
<evidence type="ECO:0008006" key="4">
    <source>
        <dbReference type="Google" id="ProtNLM"/>
    </source>
</evidence>
<feature type="compositionally biased region" description="Polar residues" evidence="1">
    <location>
        <begin position="437"/>
        <end position="449"/>
    </location>
</feature>
<gene>
    <name evidence="2" type="ORF">QBC34DRAFT_498981</name>
</gene>
<organism evidence="2 3">
    <name type="scientific">Podospora aff. communis PSN243</name>
    <dbReference type="NCBI Taxonomy" id="3040156"/>
    <lineage>
        <taxon>Eukaryota</taxon>
        <taxon>Fungi</taxon>
        <taxon>Dikarya</taxon>
        <taxon>Ascomycota</taxon>
        <taxon>Pezizomycotina</taxon>
        <taxon>Sordariomycetes</taxon>
        <taxon>Sordariomycetidae</taxon>
        <taxon>Sordariales</taxon>
        <taxon>Podosporaceae</taxon>
        <taxon>Podospora</taxon>
    </lineage>
</organism>
<proteinExistence type="predicted"/>
<reference evidence="2" key="2">
    <citation type="submission" date="2023-05" db="EMBL/GenBank/DDBJ databases">
        <authorList>
            <consortium name="Lawrence Berkeley National Laboratory"/>
            <person name="Steindorff A."/>
            <person name="Hensen N."/>
            <person name="Bonometti L."/>
            <person name="Westerberg I."/>
            <person name="Brannstrom I.O."/>
            <person name="Guillou S."/>
            <person name="Cros-Aarteil S."/>
            <person name="Calhoun S."/>
            <person name="Haridas S."/>
            <person name="Kuo A."/>
            <person name="Mondo S."/>
            <person name="Pangilinan J."/>
            <person name="Riley R."/>
            <person name="Labutti K."/>
            <person name="Andreopoulos B."/>
            <person name="Lipzen A."/>
            <person name="Chen C."/>
            <person name="Yanf M."/>
            <person name="Daum C."/>
            <person name="Ng V."/>
            <person name="Clum A."/>
            <person name="Ohm R."/>
            <person name="Martin F."/>
            <person name="Silar P."/>
            <person name="Natvig D."/>
            <person name="Lalanne C."/>
            <person name="Gautier V."/>
            <person name="Ament-Velasquez S.L."/>
            <person name="Kruys A."/>
            <person name="Hutchinson M.I."/>
            <person name="Powell A.J."/>
            <person name="Barry K."/>
            <person name="Miller A.N."/>
            <person name="Grigoriev I.V."/>
            <person name="Debuchy R."/>
            <person name="Gladieux P."/>
            <person name="Thoren M.H."/>
            <person name="Johannesson H."/>
        </authorList>
    </citation>
    <scope>NUCLEOTIDE SEQUENCE</scope>
    <source>
        <strain evidence="2">PSN243</strain>
    </source>
</reference>